<evidence type="ECO:0000256" key="1">
    <source>
        <dbReference type="SAM" id="Phobius"/>
    </source>
</evidence>
<name>A0A2P2NGI7_RHIMU</name>
<feature type="transmembrane region" description="Helical" evidence="1">
    <location>
        <begin position="12"/>
        <end position="34"/>
    </location>
</feature>
<protein>
    <submittedName>
        <fullName evidence="2">Uncharacterized protein</fullName>
    </submittedName>
</protein>
<accession>A0A2P2NGI7</accession>
<evidence type="ECO:0000313" key="2">
    <source>
        <dbReference type="EMBL" id="MBX41598.1"/>
    </source>
</evidence>
<dbReference type="AlphaFoldDB" id="A0A2P2NGI7"/>
<dbReference type="EMBL" id="GGEC01061114">
    <property type="protein sequence ID" value="MBX41598.1"/>
    <property type="molecule type" value="Transcribed_RNA"/>
</dbReference>
<reference evidence="2" key="1">
    <citation type="submission" date="2018-02" db="EMBL/GenBank/DDBJ databases">
        <title>Rhizophora mucronata_Transcriptome.</title>
        <authorList>
            <person name="Meera S.P."/>
            <person name="Sreeshan A."/>
            <person name="Augustine A."/>
        </authorList>
    </citation>
    <scope>NUCLEOTIDE SEQUENCE</scope>
    <source>
        <tissue evidence="2">Leaf</tissue>
    </source>
</reference>
<keyword evidence="1" id="KW-0812">Transmembrane</keyword>
<proteinExistence type="predicted"/>
<keyword evidence="1" id="KW-1133">Transmembrane helix</keyword>
<sequence>MVTPGALVVDLVGLGEGGIMVVVAPCVIAAGTLAT</sequence>
<keyword evidence="1" id="KW-0472">Membrane</keyword>
<organism evidence="2">
    <name type="scientific">Rhizophora mucronata</name>
    <name type="common">Asiatic mangrove</name>
    <dbReference type="NCBI Taxonomy" id="61149"/>
    <lineage>
        <taxon>Eukaryota</taxon>
        <taxon>Viridiplantae</taxon>
        <taxon>Streptophyta</taxon>
        <taxon>Embryophyta</taxon>
        <taxon>Tracheophyta</taxon>
        <taxon>Spermatophyta</taxon>
        <taxon>Magnoliopsida</taxon>
        <taxon>eudicotyledons</taxon>
        <taxon>Gunneridae</taxon>
        <taxon>Pentapetalae</taxon>
        <taxon>rosids</taxon>
        <taxon>fabids</taxon>
        <taxon>Malpighiales</taxon>
        <taxon>Rhizophoraceae</taxon>
        <taxon>Rhizophora</taxon>
    </lineage>
</organism>